<reference evidence="7 8" key="1">
    <citation type="submission" date="2021-07" db="EMBL/GenBank/DDBJ databases">
        <authorList>
            <person name="Imarazene B."/>
            <person name="Zahm M."/>
            <person name="Klopp C."/>
            <person name="Cabau C."/>
            <person name="Beille S."/>
            <person name="Jouanno E."/>
            <person name="Castinel A."/>
            <person name="Lluch J."/>
            <person name="Gil L."/>
            <person name="Kuchtly C."/>
            <person name="Lopez Roques C."/>
            <person name="Donnadieu C."/>
            <person name="Parrinello H."/>
            <person name="Journot L."/>
            <person name="Du K."/>
            <person name="Schartl M."/>
            <person name="Retaux S."/>
            <person name="Guiguen Y."/>
        </authorList>
    </citation>
    <scope>NUCLEOTIDE SEQUENCE [LARGE SCALE GENOMIC DNA]</scope>
    <source>
        <strain evidence="7">Pach_M1</strain>
        <tissue evidence="7">Testis</tissue>
    </source>
</reference>
<keyword evidence="4" id="KW-0520">NAD</keyword>
<dbReference type="SUPFAM" id="SSF56399">
    <property type="entry name" value="ADP-ribosylation"/>
    <property type="match status" value="1"/>
</dbReference>
<dbReference type="GO" id="GO:0005634">
    <property type="term" value="C:nucleus"/>
    <property type="evidence" value="ECO:0007669"/>
    <property type="project" value="UniProtKB-SubCell"/>
</dbReference>
<keyword evidence="3" id="KW-0808">Transferase</keyword>
<dbReference type="Pfam" id="PF01661">
    <property type="entry name" value="Macro"/>
    <property type="match status" value="2"/>
</dbReference>
<comment type="subcellular location">
    <subcellularLocation>
        <location evidence="1">Nucleus</location>
    </subcellularLocation>
</comment>
<dbReference type="GO" id="GO:0010629">
    <property type="term" value="P:negative regulation of gene expression"/>
    <property type="evidence" value="ECO:0007669"/>
    <property type="project" value="TreeGrafter"/>
</dbReference>
<keyword evidence="2" id="KW-0328">Glycosyltransferase</keyword>
<accession>A0A8T2LIE0</accession>
<evidence type="ECO:0000259" key="6">
    <source>
        <dbReference type="PROSITE" id="PS51154"/>
    </source>
</evidence>
<protein>
    <submittedName>
        <fullName evidence="7">Poly ADP-ribose polymerase 9</fullName>
    </submittedName>
</protein>
<evidence type="ECO:0000256" key="1">
    <source>
        <dbReference type="ARBA" id="ARBA00004123"/>
    </source>
</evidence>
<organism evidence="7 8">
    <name type="scientific">Astyanax mexicanus</name>
    <name type="common">Blind cave fish</name>
    <name type="synonym">Astyanax fasciatus mexicanus</name>
    <dbReference type="NCBI Taxonomy" id="7994"/>
    <lineage>
        <taxon>Eukaryota</taxon>
        <taxon>Metazoa</taxon>
        <taxon>Chordata</taxon>
        <taxon>Craniata</taxon>
        <taxon>Vertebrata</taxon>
        <taxon>Euteleostomi</taxon>
        <taxon>Actinopterygii</taxon>
        <taxon>Neopterygii</taxon>
        <taxon>Teleostei</taxon>
        <taxon>Ostariophysi</taxon>
        <taxon>Characiformes</taxon>
        <taxon>Characoidei</taxon>
        <taxon>Acestrorhamphidae</taxon>
        <taxon>Acestrorhamphinae</taxon>
        <taxon>Astyanax</taxon>
    </lineage>
</organism>
<dbReference type="PROSITE" id="PS51154">
    <property type="entry name" value="MACRO"/>
    <property type="match status" value="2"/>
</dbReference>
<sequence>MPGDPILPLSDEGIQILEQSCLDFSDAAKGKFGCTVVVHNVDFTAASVSGRNKGPDIRYTKQLSGGMKISVWKDDLTTHKVDAVVNAANEQLNHGGGLALALSRAGGPTIQNESNQFVRQNGIVPTGKVAVTRAGKLPCQIIIHAVGPQVSRNPPQWEIDATSPLLQEAIQNILTYTDHNNSQSVAIPAISSGIYNFPRDLCANIIVNTVISFSNKRKPAQSLEVRLVNNDDPSVEEMLRACQQILGPSDTRSGAMQNQSISSTKSTCPRLELGNVTLFLKEGEIQKETTDVIVNPIGSDLDLSLGYVSRAILEKAGKGIQDEVIRKKPWNVTNGTVIETKGHNLKSHAVFHTICDVQQSKTQILHNVITQCLKKTEGYSFSSISFPAIGTGKLGRSKEEVSQKMIHAVVEFADKYKGKKMEVYFVIYPTDTEKFQAFKKEMASAKQKSSRIPSKAVKNSGFYDERGTGTTPLIEFLTDSSEVLREAKEWTLKILHVPSGSVTIQNNHVIHFGQEEHEHLMSLQTALHVSITEFFSNGKCGIIINGKSTGVSCAALKVEAMLCKAQEEFAQAEENDLLHSVVCWKGFPGSDEPELNAALEKAYLAKNTDFTVKGQNVKIDSRHRIGLFSLYDGLQGLQSKSYYQRTTIDTKSYGSSKETFLGSGLKIEKVERIENNALKQVFELNKKRISAQPKQLFQCVKAQYCELISRVGFQRDYAPPEEQKYGAGIYFTNEPRRALELWQDREEQYIYIIEAQVVTRSCPSQGSPQMIVPPSTADTQAQYDGVCNYSGHTFVIFNGQQALPEYIYTCTKKQTQSQAQGYTV</sequence>
<evidence type="ECO:0000256" key="4">
    <source>
        <dbReference type="ARBA" id="ARBA00023027"/>
    </source>
</evidence>
<evidence type="ECO:0000256" key="5">
    <source>
        <dbReference type="ARBA" id="ARBA00023242"/>
    </source>
</evidence>
<evidence type="ECO:0000256" key="2">
    <source>
        <dbReference type="ARBA" id="ARBA00022676"/>
    </source>
</evidence>
<dbReference type="PANTHER" id="PTHR14453:SF70">
    <property type="entry name" value="PROTEIN MONO-ADP-RIBOSYLTRANSFERASE PARP9"/>
    <property type="match status" value="1"/>
</dbReference>
<dbReference type="InterPro" id="IPR052056">
    <property type="entry name" value="Mono-ARTD/PARP"/>
</dbReference>
<dbReference type="CDD" id="cd02907">
    <property type="entry name" value="Macro_Af1521_BAL-like"/>
    <property type="match status" value="1"/>
</dbReference>
<dbReference type="Proteomes" id="UP000752171">
    <property type="component" value="Unassembled WGS sequence"/>
</dbReference>
<dbReference type="AlphaFoldDB" id="A0A8T2LIE0"/>
<keyword evidence="5" id="KW-0539">Nucleus</keyword>
<evidence type="ECO:0000256" key="3">
    <source>
        <dbReference type="ARBA" id="ARBA00022679"/>
    </source>
</evidence>
<dbReference type="GO" id="GO:1990404">
    <property type="term" value="F:NAD+-protein mono-ADP-ribosyltransferase activity"/>
    <property type="evidence" value="ECO:0007669"/>
    <property type="project" value="TreeGrafter"/>
</dbReference>
<dbReference type="SUPFAM" id="SSF52949">
    <property type="entry name" value="Macro domain-like"/>
    <property type="match status" value="2"/>
</dbReference>
<dbReference type="GO" id="GO:0060335">
    <property type="term" value="P:positive regulation of type II interferon-mediated signaling pathway"/>
    <property type="evidence" value="ECO:0007669"/>
    <property type="project" value="TreeGrafter"/>
</dbReference>
<dbReference type="EMBL" id="JAICCE010000011">
    <property type="protein sequence ID" value="KAG9271269.1"/>
    <property type="molecule type" value="Genomic_DNA"/>
</dbReference>
<dbReference type="OrthoDB" id="6133115at2759"/>
<dbReference type="Gene3D" id="3.90.228.10">
    <property type="match status" value="1"/>
</dbReference>
<name>A0A8T2LIE0_ASTMX</name>
<dbReference type="InterPro" id="IPR043472">
    <property type="entry name" value="Macro_dom-like"/>
</dbReference>
<dbReference type="GO" id="GO:0003714">
    <property type="term" value="F:transcription corepressor activity"/>
    <property type="evidence" value="ECO:0007669"/>
    <property type="project" value="TreeGrafter"/>
</dbReference>
<dbReference type="Gene3D" id="3.40.220.10">
    <property type="entry name" value="Leucine Aminopeptidase, subunit E, domain 1"/>
    <property type="match status" value="2"/>
</dbReference>
<evidence type="ECO:0000313" key="7">
    <source>
        <dbReference type="EMBL" id="KAG9271269.1"/>
    </source>
</evidence>
<dbReference type="InterPro" id="IPR002589">
    <property type="entry name" value="Macro_dom"/>
</dbReference>
<dbReference type="GO" id="GO:0003950">
    <property type="term" value="F:NAD+ poly-ADP-ribosyltransferase activity"/>
    <property type="evidence" value="ECO:0007669"/>
    <property type="project" value="TreeGrafter"/>
</dbReference>
<evidence type="ECO:0000313" key="8">
    <source>
        <dbReference type="Proteomes" id="UP000752171"/>
    </source>
</evidence>
<dbReference type="GO" id="GO:0005737">
    <property type="term" value="C:cytoplasm"/>
    <property type="evidence" value="ECO:0007669"/>
    <property type="project" value="TreeGrafter"/>
</dbReference>
<dbReference type="SMART" id="SM00506">
    <property type="entry name" value="A1pp"/>
    <property type="match status" value="2"/>
</dbReference>
<feature type="domain" description="Macro" evidence="6">
    <location>
        <begin position="265"/>
        <end position="446"/>
    </location>
</feature>
<dbReference type="GO" id="GO:0044389">
    <property type="term" value="F:ubiquitin-like protein ligase binding"/>
    <property type="evidence" value="ECO:0007669"/>
    <property type="project" value="TreeGrafter"/>
</dbReference>
<feature type="domain" description="Macro" evidence="6">
    <location>
        <begin position="56"/>
        <end position="246"/>
    </location>
</feature>
<gene>
    <name evidence="7" type="primary">PARP9</name>
    <name evidence="7" type="ORF">AMEX_G14165</name>
</gene>
<dbReference type="PANTHER" id="PTHR14453">
    <property type="entry name" value="PARP/ZINC FINGER CCCH TYPE DOMAIN CONTAINING PROTEIN"/>
    <property type="match status" value="1"/>
</dbReference>
<dbReference type="GO" id="GO:0070212">
    <property type="term" value="P:protein poly-ADP-ribosylation"/>
    <property type="evidence" value="ECO:0007669"/>
    <property type="project" value="TreeGrafter"/>
</dbReference>
<comment type="caution">
    <text evidence="7">The sequence shown here is derived from an EMBL/GenBank/DDBJ whole genome shotgun (WGS) entry which is preliminary data.</text>
</comment>
<proteinExistence type="predicted"/>